<evidence type="ECO:0000256" key="1">
    <source>
        <dbReference type="SAM" id="MobiDB-lite"/>
    </source>
</evidence>
<dbReference type="InterPro" id="IPR007700">
    <property type="entry name" value="DUF668"/>
</dbReference>
<feature type="region of interest" description="Disordered" evidence="1">
    <location>
        <begin position="1"/>
        <end position="86"/>
    </location>
</feature>
<dbReference type="InterPro" id="IPR021864">
    <property type="entry name" value="DUF3475"/>
</dbReference>
<feature type="compositionally biased region" description="Pro residues" evidence="1">
    <location>
        <begin position="55"/>
        <end position="66"/>
    </location>
</feature>
<dbReference type="InterPro" id="IPR045021">
    <property type="entry name" value="PSI1/2/3"/>
</dbReference>
<feature type="domain" description="DUF668" evidence="2">
    <location>
        <begin position="380"/>
        <end position="403"/>
    </location>
</feature>
<proteinExistence type="predicted"/>
<dbReference type="PANTHER" id="PTHR31730">
    <property type="entry name" value="OS01G0873900 PROTEIN"/>
    <property type="match status" value="1"/>
</dbReference>
<dbReference type="Pfam" id="PF05003">
    <property type="entry name" value="DUF668"/>
    <property type="match status" value="1"/>
</dbReference>
<organism evidence="4 5">
    <name type="scientific">Paspalum notatum var. saurae</name>
    <dbReference type="NCBI Taxonomy" id="547442"/>
    <lineage>
        <taxon>Eukaryota</taxon>
        <taxon>Viridiplantae</taxon>
        <taxon>Streptophyta</taxon>
        <taxon>Embryophyta</taxon>
        <taxon>Tracheophyta</taxon>
        <taxon>Spermatophyta</taxon>
        <taxon>Magnoliopsida</taxon>
        <taxon>Liliopsida</taxon>
        <taxon>Poales</taxon>
        <taxon>Poaceae</taxon>
        <taxon>PACMAD clade</taxon>
        <taxon>Panicoideae</taxon>
        <taxon>Andropogonodae</taxon>
        <taxon>Paspaleae</taxon>
        <taxon>Paspalinae</taxon>
        <taxon>Paspalum</taxon>
    </lineage>
</organism>
<evidence type="ECO:0000259" key="3">
    <source>
        <dbReference type="Pfam" id="PF11961"/>
    </source>
</evidence>
<dbReference type="Pfam" id="PF11961">
    <property type="entry name" value="DUF3475"/>
    <property type="match status" value="1"/>
</dbReference>
<name>A0AAQ3T791_PASNO</name>
<dbReference type="EMBL" id="CP144748">
    <property type="protein sequence ID" value="WVZ67998.1"/>
    <property type="molecule type" value="Genomic_DNA"/>
</dbReference>
<gene>
    <name evidence="4" type="ORF">U9M48_016997</name>
</gene>
<evidence type="ECO:0000259" key="2">
    <source>
        <dbReference type="Pfam" id="PF05003"/>
    </source>
</evidence>
<reference evidence="4 5" key="1">
    <citation type="submission" date="2024-02" db="EMBL/GenBank/DDBJ databases">
        <title>High-quality chromosome-scale genome assembly of Pensacola bahiagrass (Paspalum notatum Flugge var. saurae).</title>
        <authorList>
            <person name="Vega J.M."/>
            <person name="Podio M."/>
            <person name="Orjuela J."/>
            <person name="Siena L.A."/>
            <person name="Pessino S.C."/>
            <person name="Combes M.C."/>
            <person name="Mariac C."/>
            <person name="Albertini E."/>
            <person name="Pupilli F."/>
            <person name="Ortiz J.P.A."/>
            <person name="Leblanc O."/>
        </authorList>
    </citation>
    <scope>NUCLEOTIDE SEQUENCE [LARGE SCALE GENOMIC DNA]</scope>
    <source>
        <strain evidence="4">R1</strain>
        <tissue evidence="4">Leaf</tissue>
    </source>
</reference>
<protein>
    <recommendedName>
        <fullName evidence="6">DUF3475 domain-containing protein</fullName>
    </recommendedName>
</protein>
<dbReference type="GO" id="GO:0045927">
    <property type="term" value="P:positive regulation of growth"/>
    <property type="evidence" value="ECO:0007669"/>
    <property type="project" value="InterPro"/>
</dbReference>
<evidence type="ECO:0000313" key="5">
    <source>
        <dbReference type="Proteomes" id="UP001341281"/>
    </source>
</evidence>
<keyword evidence="5" id="KW-1185">Reference proteome</keyword>
<dbReference type="PANTHER" id="PTHR31730:SF32">
    <property type="entry name" value="PROTEIN PSK SIMULATOR 1"/>
    <property type="match status" value="1"/>
</dbReference>
<evidence type="ECO:0000313" key="4">
    <source>
        <dbReference type="EMBL" id="WVZ67998.1"/>
    </source>
</evidence>
<feature type="domain" description="DUF3475" evidence="3">
    <location>
        <begin position="161"/>
        <end position="217"/>
    </location>
</feature>
<evidence type="ECO:0008006" key="6">
    <source>
        <dbReference type="Google" id="ProtNLM"/>
    </source>
</evidence>
<dbReference type="AlphaFoldDB" id="A0AAQ3T791"/>
<sequence>MGGLCSKGSAVDKSPSDTTLGPGRVVDHHDRLVVVEEKKLAAGEAAAKRMQEEQQPPPPPPPPQPPVSVSQIAVPGGSADASAPPLDGVPQLARLPSQKSGMGVAKATAKVSEVSSILGRASTAGLGKAVEVLDTLGSSMTNLNISSFGSGSTTKGNKIVILAFEVANTIVKGCNLMRVLSKDSIKHLKETVLHSEGVQNLISKDMDELLKIAAADKREELKVFSTEVVRFGNRCKDPQWHNLDRYFDKLASERTPQHHLKEEAESVMQELVTSVQFTAELYHEMHALDRFEQDYHRKQQEEDGSSAVQRGDNLHILKQEVKSQRKHVKSLQKKSLWSKNLEEVMGKFVDIVHFLHLEIHNAFGRSDSEESQEPTKRRNRLGPAGLALHYANIISQIDTLVNSD</sequence>
<feature type="compositionally biased region" description="Basic and acidic residues" evidence="1">
    <location>
        <begin position="25"/>
        <end position="52"/>
    </location>
</feature>
<accession>A0AAQ3T791</accession>
<dbReference type="Proteomes" id="UP001341281">
    <property type="component" value="Chromosome 04"/>
</dbReference>